<keyword evidence="4" id="KW-1185">Reference proteome</keyword>
<protein>
    <submittedName>
        <fullName evidence="3">Uncharacterized protein</fullName>
    </submittedName>
</protein>
<gene>
    <name evidence="3" type="ORF">M427DRAFT_208926</name>
</gene>
<evidence type="ECO:0000313" key="4">
    <source>
        <dbReference type="Proteomes" id="UP000070544"/>
    </source>
</evidence>
<feature type="compositionally biased region" description="Acidic residues" evidence="1">
    <location>
        <begin position="38"/>
        <end position="50"/>
    </location>
</feature>
<name>A0A139ANZ4_GONPJ</name>
<proteinExistence type="predicted"/>
<sequence length="315" mass="35684">MTFALMLFAVVLMLIIAGAARKKKSKTTTPKVTREKELSEDDSDDDRASEDDFMNWDASLNLPNQPCLAYAIEDRAYHPARVTEYHAKGEKYTVVYWNGTQRKLDRKKFFCKWEAGFRECKLTDELPPELKDQDFVDENFQDPELEDKSRRMDLYKQRKNSRLTWIYGAGPLDKNQVNLVASIIEGMLQKWTTGGHAEDLAWVNQYDQNLLVHNVLLAEAIIRLIEATENVCRNDADGKLQLGYKCDWARELVFLKHGSRATSVANGSDGSGGWDVNGRGFGRHNDAGRGGADAVDGVYEASARGRLRVVKNLKE</sequence>
<evidence type="ECO:0000313" key="3">
    <source>
        <dbReference type="EMBL" id="KXS18364.1"/>
    </source>
</evidence>
<dbReference type="Proteomes" id="UP000070544">
    <property type="component" value="Unassembled WGS sequence"/>
</dbReference>
<keyword evidence="2" id="KW-0732">Signal</keyword>
<feature type="signal peptide" evidence="2">
    <location>
        <begin position="1"/>
        <end position="20"/>
    </location>
</feature>
<evidence type="ECO:0000256" key="1">
    <source>
        <dbReference type="SAM" id="MobiDB-lite"/>
    </source>
</evidence>
<dbReference type="EMBL" id="KQ965742">
    <property type="protein sequence ID" value="KXS18364.1"/>
    <property type="molecule type" value="Genomic_DNA"/>
</dbReference>
<feature type="chain" id="PRO_5007296309" evidence="2">
    <location>
        <begin position="21"/>
        <end position="315"/>
    </location>
</feature>
<evidence type="ECO:0000256" key="2">
    <source>
        <dbReference type="SAM" id="SignalP"/>
    </source>
</evidence>
<accession>A0A139ANZ4</accession>
<organism evidence="3 4">
    <name type="scientific">Gonapodya prolifera (strain JEL478)</name>
    <name type="common">Monoblepharis prolifera</name>
    <dbReference type="NCBI Taxonomy" id="1344416"/>
    <lineage>
        <taxon>Eukaryota</taxon>
        <taxon>Fungi</taxon>
        <taxon>Fungi incertae sedis</taxon>
        <taxon>Chytridiomycota</taxon>
        <taxon>Chytridiomycota incertae sedis</taxon>
        <taxon>Monoblepharidomycetes</taxon>
        <taxon>Monoblepharidales</taxon>
        <taxon>Gonapodyaceae</taxon>
        <taxon>Gonapodya</taxon>
    </lineage>
</organism>
<reference evidence="3 4" key="1">
    <citation type="journal article" date="2015" name="Genome Biol. Evol.">
        <title>Phylogenomic analyses indicate that early fungi evolved digesting cell walls of algal ancestors of land plants.</title>
        <authorList>
            <person name="Chang Y."/>
            <person name="Wang S."/>
            <person name="Sekimoto S."/>
            <person name="Aerts A.L."/>
            <person name="Choi C."/>
            <person name="Clum A."/>
            <person name="LaButti K.M."/>
            <person name="Lindquist E.A."/>
            <person name="Yee Ngan C."/>
            <person name="Ohm R.A."/>
            <person name="Salamov A.A."/>
            <person name="Grigoriev I.V."/>
            <person name="Spatafora J.W."/>
            <person name="Berbee M.L."/>
        </authorList>
    </citation>
    <scope>NUCLEOTIDE SEQUENCE [LARGE SCALE GENOMIC DNA]</scope>
    <source>
        <strain evidence="3 4">JEL478</strain>
    </source>
</reference>
<feature type="region of interest" description="Disordered" evidence="1">
    <location>
        <begin position="26"/>
        <end position="50"/>
    </location>
</feature>
<dbReference type="AlphaFoldDB" id="A0A139ANZ4"/>
<dbReference type="OrthoDB" id="2505887at2759"/>